<proteinExistence type="predicted"/>
<dbReference type="Proteomes" id="UP001296943">
    <property type="component" value="Unassembled WGS sequence"/>
</dbReference>
<evidence type="ECO:0000313" key="1">
    <source>
        <dbReference type="EMBL" id="MBM7570657.1"/>
    </source>
</evidence>
<accession>A0ABS2MXP5</accession>
<gene>
    <name evidence="1" type="ORF">JOC48_001135</name>
</gene>
<dbReference type="RefSeq" id="WP_204498068.1">
    <property type="nucleotide sequence ID" value="NZ_JAFBDR010000004.1"/>
</dbReference>
<name>A0ABS2MXP5_9BACI</name>
<reference evidence="1 2" key="1">
    <citation type="submission" date="2021-01" db="EMBL/GenBank/DDBJ databases">
        <title>Genomic Encyclopedia of Type Strains, Phase IV (KMG-IV): sequencing the most valuable type-strain genomes for metagenomic binning, comparative biology and taxonomic classification.</title>
        <authorList>
            <person name="Goeker M."/>
        </authorList>
    </citation>
    <scope>NUCLEOTIDE SEQUENCE [LARGE SCALE GENOMIC DNA]</scope>
    <source>
        <strain evidence="1 2">DSM 23711</strain>
    </source>
</reference>
<sequence length="144" mass="16468">MNEKVKQLIMSGDFKTAKEFITKEDRDFLKQIVLELGFDEDSIGAYSFVCYLINEEETSENHYLASEVLSTALCHLPDAYSSALFHARRALELHPEDVSLKEYLLLFHDIPEQLISKEEAKEIAKDIVDKMPNSTAAQNILKNE</sequence>
<organism evidence="1 2">
    <name type="scientific">Aquibacillus albus</name>
    <dbReference type="NCBI Taxonomy" id="1168171"/>
    <lineage>
        <taxon>Bacteria</taxon>
        <taxon>Bacillati</taxon>
        <taxon>Bacillota</taxon>
        <taxon>Bacilli</taxon>
        <taxon>Bacillales</taxon>
        <taxon>Bacillaceae</taxon>
        <taxon>Aquibacillus</taxon>
    </lineage>
</organism>
<keyword evidence="2" id="KW-1185">Reference proteome</keyword>
<comment type="caution">
    <text evidence="1">The sequence shown here is derived from an EMBL/GenBank/DDBJ whole genome shotgun (WGS) entry which is preliminary data.</text>
</comment>
<evidence type="ECO:0008006" key="3">
    <source>
        <dbReference type="Google" id="ProtNLM"/>
    </source>
</evidence>
<protein>
    <recommendedName>
        <fullName evidence="3">Immunity protein 30 domain-containing protein</fullName>
    </recommendedName>
</protein>
<dbReference type="EMBL" id="JAFBDR010000004">
    <property type="protein sequence ID" value="MBM7570657.1"/>
    <property type="molecule type" value="Genomic_DNA"/>
</dbReference>
<evidence type="ECO:0000313" key="2">
    <source>
        <dbReference type="Proteomes" id="UP001296943"/>
    </source>
</evidence>